<dbReference type="Proteomes" id="UP000032142">
    <property type="component" value="Unassembled WGS sequence"/>
</dbReference>
<keyword evidence="3" id="KW-1185">Reference proteome</keyword>
<sequence>MMPLGPSNFDSQRRGQRSKADLQGSVNVEERRCTYDVVRPLMKAAARGY</sequence>
<name>A0A0B0NX41_GOSAR</name>
<dbReference type="EMBL" id="KN408127">
    <property type="protein sequence ID" value="KHG17365.1"/>
    <property type="molecule type" value="Genomic_DNA"/>
</dbReference>
<dbReference type="AlphaFoldDB" id="A0A0B0NX41"/>
<evidence type="ECO:0000313" key="3">
    <source>
        <dbReference type="Proteomes" id="UP000032142"/>
    </source>
</evidence>
<proteinExistence type="predicted"/>
<evidence type="ECO:0000256" key="1">
    <source>
        <dbReference type="SAM" id="MobiDB-lite"/>
    </source>
</evidence>
<organism evidence="2 3">
    <name type="scientific">Gossypium arboreum</name>
    <name type="common">Tree cotton</name>
    <name type="synonym">Gossypium nanking</name>
    <dbReference type="NCBI Taxonomy" id="29729"/>
    <lineage>
        <taxon>Eukaryota</taxon>
        <taxon>Viridiplantae</taxon>
        <taxon>Streptophyta</taxon>
        <taxon>Embryophyta</taxon>
        <taxon>Tracheophyta</taxon>
        <taxon>Spermatophyta</taxon>
        <taxon>Magnoliopsida</taxon>
        <taxon>eudicotyledons</taxon>
        <taxon>Gunneridae</taxon>
        <taxon>Pentapetalae</taxon>
        <taxon>rosids</taxon>
        <taxon>malvids</taxon>
        <taxon>Malvales</taxon>
        <taxon>Malvaceae</taxon>
        <taxon>Malvoideae</taxon>
        <taxon>Gossypium</taxon>
    </lineage>
</organism>
<accession>A0A0B0NX41</accession>
<evidence type="ECO:0000313" key="2">
    <source>
        <dbReference type="EMBL" id="KHG17365.1"/>
    </source>
</evidence>
<reference evidence="3" key="1">
    <citation type="submission" date="2014-09" db="EMBL/GenBank/DDBJ databases">
        <authorList>
            <person name="Mudge J."/>
            <person name="Ramaraj T."/>
            <person name="Lindquist I.E."/>
            <person name="Bharti A.K."/>
            <person name="Sundararajan A."/>
            <person name="Cameron C.T."/>
            <person name="Woodward J.E."/>
            <person name="May G.D."/>
            <person name="Brubaker C."/>
            <person name="Broadhvest J."/>
            <person name="Wilkins T.A."/>
        </authorList>
    </citation>
    <scope>NUCLEOTIDE SEQUENCE</scope>
    <source>
        <strain evidence="3">cv. AKA8401</strain>
    </source>
</reference>
<protein>
    <submittedName>
        <fullName evidence="2">Uncharacterized protein</fullName>
    </submittedName>
</protein>
<gene>
    <name evidence="2" type="ORF">F383_08600</name>
</gene>
<feature type="region of interest" description="Disordered" evidence="1">
    <location>
        <begin position="1"/>
        <end position="25"/>
    </location>
</feature>